<comment type="subcellular location">
    <subcellularLocation>
        <location evidence="1">Periplasm</location>
    </subcellularLocation>
</comment>
<gene>
    <name evidence="8" type="ORF">NE579_13745</name>
</gene>
<evidence type="ECO:0000256" key="5">
    <source>
        <dbReference type="ARBA" id="ARBA00022764"/>
    </source>
</evidence>
<dbReference type="RefSeq" id="WP_256304659.1">
    <property type="nucleotide sequence ID" value="NZ_JANFYS010000033.1"/>
</dbReference>
<keyword evidence="5" id="KW-0574">Periplasm</keyword>
<sequence length="395" mass="44317">MKRASQMGFLLCFLGILAAVPLLIALRGADNQTSYYENRTLAAMPEYQTADLLSGAYFSAWDTWLTDHIPSRDRLLGLNTQIDYRLLQKPVVNDVVVAADVLLPFQTYGTWDLAYLAETADQVTEGLARLNETLEAWGGRFYYLGLPLQSSYFYDRYPDYLENRKWHVDGMTAAFAASMEEKGLDFLNMGDVFAAQGRPAGCYSASDHHFSYRGAFASYQAMMAHINADTGWNLPVLTEEELTIVPAPNPFLGSRNRKLYGLWTGAEKLSIGVQAAPVPFARTDNGAPVPATLYELPEDPAAEVTYDVYMGGDKAETILRTDRPELPNLLIFGDSFTNPLETLFYTGFNETRSLDLRYYDQKGILEYLEEYRPDVVICIRDDTAYLSTEGNGNIR</sequence>
<evidence type="ECO:0000313" key="8">
    <source>
        <dbReference type="EMBL" id="MCQ4771505.1"/>
    </source>
</evidence>
<feature type="domain" description="AlgX/AlgJ SGNH hydrolase-like" evidence="7">
    <location>
        <begin position="119"/>
        <end position="229"/>
    </location>
</feature>
<dbReference type="SUPFAM" id="SSF52266">
    <property type="entry name" value="SGNH hydrolase"/>
    <property type="match status" value="1"/>
</dbReference>
<proteinExistence type="predicted"/>
<name>A0AAW5JSY1_9FIRM</name>
<comment type="caution">
    <text evidence="8">The sequence shown here is derived from an EMBL/GenBank/DDBJ whole genome shotgun (WGS) entry which is preliminary data.</text>
</comment>
<evidence type="ECO:0000256" key="2">
    <source>
        <dbReference type="ARBA" id="ARBA00005182"/>
    </source>
</evidence>
<dbReference type="GO" id="GO:0016740">
    <property type="term" value="F:transferase activity"/>
    <property type="evidence" value="ECO:0007669"/>
    <property type="project" value="UniProtKB-KW"/>
</dbReference>
<dbReference type="Pfam" id="PF16822">
    <property type="entry name" value="ALGX"/>
    <property type="match status" value="1"/>
</dbReference>
<evidence type="ECO:0000259" key="7">
    <source>
        <dbReference type="Pfam" id="PF16822"/>
    </source>
</evidence>
<dbReference type="GO" id="GO:0042597">
    <property type="term" value="C:periplasmic space"/>
    <property type="evidence" value="ECO:0007669"/>
    <property type="project" value="UniProtKB-SubCell"/>
</dbReference>
<comment type="pathway">
    <text evidence="2">Glycan biosynthesis; alginate biosynthesis.</text>
</comment>
<evidence type="ECO:0000313" key="9">
    <source>
        <dbReference type="Proteomes" id="UP001204562"/>
    </source>
</evidence>
<reference evidence="8" key="1">
    <citation type="submission" date="2022-06" db="EMBL/GenBank/DDBJ databases">
        <title>Isolation of gut microbiota from human fecal samples.</title>
        <authorList>
            <person name="Pamer E.G."/>
            <person name="Barat B."/>
            <person name="Waligurski E."/>
            <person name="Medina S."/>
            <person name="Paddock L."/>
            <person name="Mostad J."/>
        </authorList>
    </citation>
    <scope>NUCLEOTIDE SEQUENCE</scope>
    <source>
        <strain evidence="8">DFI.9.91</strain>
    </source>
</reference>
<keyword evidence="4" id="KW-0732">Signal</keyword>
<dbReference type="AlphaFoldDB" id="A0AAW5JSY1"/>
<evidence type="ECO:0000256" key="6">
    <source>
        <dbReference type="ARBA" id="ARBA00022841"/>
    </source>
</evidence>
<dbReference type="Proteomes" id="UP001204562">
    <property type="component" value="Unassembled WGS sequence"/>
</dbReference>
<dbReference type="EMBL" id="JANFYS010000033">
    <property type="protein sequence ID" value="MCQ4771505.1"/>
    <property type="molecule type" value="Genomic_DNA"/>
</dbReference>
<evidence type="ECO:0000256" key="1">
    <source>
        <dbReference type="ARBA" id="ARBA00004418"/>
    </source>
</evidence>
<protein>
    <recommendedName>
        <fullName evidence="7">AlgX/AlgJ SGNH hydrolase-like domain-containing protein</fullName>
    </recommendedName>
</protein>
<dbReference type="InterPro" id="IPR031811">
    <property type="entry name" value="ALGX/ALGJ_SGNH-like"/>
</dbReference>
<evidence type="ECO:0000256" key="3">
    <source>
        <dbReference type="ARBA" id="ARBA00022679"/>
    </source>
</evidence>
<keyword evidence="6" id="KW-0016">Alginate biosynthesis</keyword>
<evidence type="ECO:0000256" key="4">
    <source>
        <dbReference type="ARBA" id="ARBA00022729"/>
    </source>
</evidence>
<dbReference type="GO" id="GO:0042121">
    <property type="term" value="P:alginic acid biosynthetic process"/>
    <property type="evidence" value="ECO:0007669"/>
    <property type="project" value="UniProtKB-KW"/>
</dbReference>
<keyword evidence="3" id="KW-0808">Transferase</keyword>
<accession>A0AAW5JSY1</accession>
<organism evidence="8 9">
    <name type="scientific">Intestinimonas massiliensis</name>
    <name type="common">ex Afouda et al. 2020</name>
    <dbReference type="NCBI Taxonomy" id="1673721"/>
    <lineage>
        <taxon>Bacteria</taxon>
        <taxon>Bacillati</taxon>
        <taxon>Bacillota</taxon>
        <taxon>Clostridia</taxon>
        <taxon>Eubacteriales</taxon>
        <taxon>Intestinimonas</taxon>
    </lineage>
</organism>